<protein>
    <submittedName>
        <fullName evidence="3">Uncharacterized protein</fullName>
    </submittedName>
</protein>
<evidence type="ECO:0000313" key="4">
    <source>
        <dbReference type="Proteomes" id="UP000249341"/>
    </source>
</evidence>
<comment type="caution">
    <text evidence="3">The sequence shown here is derived from an EMBL/GenBank/DDBJ whole genome shotgun (WGS) entry which is preliminary data.</text>
</comment>
<dbReference type="Proteomes" id="UP000249341">
    <property type="component" value="Unassembled WGS sequence"/>
</dbReference>
<dbReference type="EMBL" id="QLMJ01000006">
    <property type="protein sequence ID" value="RAK38019.1"/>
    <property type="molecule type" value="Genomic_DNA"/>
</dbReference>
<accession>A0A327ZDM2</accession>
<keyword evidence="2" id="KW-1133">Transmembrane helix</keyword>
<gene>
    <name evidence="3" type="ORF">B0I29_106289</name>
</gene>
<feature type="transmembrane region" description="Helical" evidence="2">
    <location>
        <begin position="145"/>
        <end position="164"/>
    </location>
</feature>
<feature type="transmembrane region" description="Helical" evidence="2">
    <location>
        <begin position="284"/>
        <end position="303"/>
    </location>
</feature>
<organism evidence="3 4">
    <name type="scientific">Actinoplanes lutulentus</name>
    <dbReference type="NCBI Taxonomy" id="1287878"/>
    <lineage>
        <taxon>Bacteria</taxon>
        <taxon>Bacillati</taxon>
        <taxon>Actinomycetota</taxon>
        <taxon>Actinomycetes</taxon>
        <taxon>Micromonosporales</taxon>
        <taxon>Micromonosporaceae</taxon>
        <taxon>Actinoplanes</taxon>
    </lineage>
</organism>
<feature type="transmembrane region" description="Helical" evidence="2">
    <location>
        <begin position="252"/>
        <end position="272"/>
    </location>
</feature>
<keyword evidence="2" id="KW-0812">Transmembrane</keyword>
<sequence length="304" mass="32658">MTGDAPQPGETPRDQANPWTLAEPEPGWRRGEHDREPQDLAEGSRFATAGELMIIEPDGREPAPGVPKDVDLDLEEADRNRPTVVINPQRPLPDVPVSPEVEARLERLENSPFWMNEAERAAIDASRPAHVRPPAPRRTAAHNPVGPLVALVMLSLLAAFFGWVSAEPFWLATGHGDDGWATTSQCSGDGLTQRCSGQFTTEDGAFTASRVTLLGISGESRTTGAITPARMVSPGSDQAYAGPAGTLMHLRWALGFILVLICGYGIAQTTGANRLESGMKRRRAVLLSVMAPVLLQLGFLVAAF</sequence>
<evidence type="ECO:0000313" key="3">
    <source>
        <dbReference type="EMBL" id="RAK38019.1"/>
    </source>
</evidence>
<evidence type="ECO:0000256" key="2">
    <source>
        <dbReference type="SAM" id="Phobius"/>
    </source>
</evidence>
<keyword evidence="2" id="KW-0472">Membrane</keyword>
<name>A0A327ZDM2_9ACTN</name>
<proteinExistence type="predicted"/>
<feature type="compositionally biased region" description="Basic and acidic residues" evidence="1">
    <location>
        <begin position="26"/>
        <end position="38"/>
    </location>
</feature>
<evidence type="ECO:0000256" key="1">
    <source>
        <dbReference type="SAM" id="MobiDB-lite"/>
    </source>
</evidence>
<dbReference type="RefSeq" id="WP_181557835.1">
    <property type="nucleotide sequence ID" value="NZ_JACHWI010000005.1"/>
</dbReference>
<keyword evidence="4" id="KW-1185">Reference proteome</keyword>
<dbReference type="AlphaFoldDB" id="A0A327ZDM2"/>
<feature type="region of interest" description="Disordered" evidence="1">
    <location>
        <begin position="1"/>
        <end position="69"/>
    </location>
</feature>
<reference evidence="3 4" key="1">
    <citation type="submission" date="2018-06" db="EMBL/GenBank/DDBJ databases">
        <title>Genomic Encyclopedia of Type Strains, Phase III (KMG-III): the genomes of soil and plant-associated and newly described type strains.</title>
        <authorList>
            <person name="Whitman W."/>
        </authorList>
    </citation>
    <scope>NUCLEOTIDE SEQUENCE [LARGE SCALE GENOMIC DNA]</scope>
    <source>
        <strain evidence="3 4">CGMCC 4.7090</strain>
    </source>
</reference>